<comment type="caution">
    <text evidence="8">The sequence shown here is derived from an EMBL/GenBank/DDBJ whole genome shotgun (WGS) entry which is preliminary data.</text>
</comment>
<comment type="similarity">
    <text evidence="4">Belongs to the SIMIBI class G3E GTPase family. ZNG1 subfamily.</text>
</comment>
<dbReference type="Proteomes" id="UP000661006">
    <property type="component" value="Unassembled WGS sequence"/>
</dbReference>
<dbReference type="InterPro" id="IPR027417">
    <property type="entry name" value="P-loop_NTPase"/>
</dbReference>
<protein>
    <submittedName>
        <fullName evidence="8">GTP-binding protein</fullName>
    </submittedName>
</protein>
<keyword evidence="2" id="KW-0378">Hydrolase</keyword>
<organism evidence="8 9">
    <name type="scientific">Gluconobacter japonicus</name>
    <dbReference type="NCBI Taxonomy" id="376620"/>
    <lineage>
        <taxon>Bacteria</taxon>
        <taxon>Pseudomonadati</taxon>
        <taxon>Pseudomonadota</taxon>
        <taxon>Alphaproteobacteria</taxon>
        <taxon>Acetobacterales</taxon>
        <taxon>Acetobacteraceae</taxon>
        <taxon>Gluconobacter</taxon>
    </lineage>
</organism>
<keyword evidence="3" id="KW-0143">Chaperone</keyword>
<dbReference type="PANTHER" id="PTHR13748">
    <property type="entry name" value="COBW-RELATED"/>
    <property type="match status" value="1"/>
</dbReference>
<dbReference type="Gene3D" id="3.40.50.300">
    <property type="entry name" value="P-loop containing nucleotide triphosphate hydrolases"/>
    <property type="match status" value="1"/>
</dbReference>
<sequence length="328" mass="36285">MSSTSDPARTGTVPVTVLTGFLGAGKTTLLNHILTAEHGRKYAVVVNEFGELGVDNDLVVDADEEVFEMNNGCICCTVRGDLIRILGGLLRRRGRFDGIIVETTGLADPAPVAQTFFVDENIREKARLDAVVTVVDAFNVMQTLDESPEAVSQIAFADVIVLNKIDLADEERRKEIVARIRQINAVAEIHEAQHGGVKLTDILDRGGFDLQRALSTMPDFLENAHHSHEEGIVSISLSVKEQIDQRRFQAWIGALLQEQGGDILRSKGILNFKGEEQRFAFQAVHMMADGDFIGPFRDSESRDSRLVFIGRNLNRPQLRRGFESCIAE</sequence>
<name>A0A9Q2FLA1_GLUJA</name>
<reference evidence="8" key="1">
    <citation type="submission" date="2020-04" db="EMBL/GenBank/DDBJ databases">
        <authorList>
            <person name="Sombolestani A."/>
        </authorList>
    </citation>
    <scope>NUCLEOTIDE SEQUENCE</scope>
    <source>
        <strain evidence="8">R71697</strain>
    </source>
</reference>
<dbReference type="EMBL" id="JABCQN010000001">
    <property type="protein sequence ID" value="MBF0869488.1"/>
    <property type="molecule type" value="Genomic_DNA"/>
</dbReference>
<dbReference type="SUPFAM" id="SSF52540">
    <property type="entry name" value="P-loop containing nucleoside triphosphate hydrolases"/>
    <property type="match status" value="1"/>
</dbReference>
<evidence type="ECO:0000259" key="7">
    <source>
        <dbReference type="SMART" id="SM00833"/>
    </source>
</evidence>
<gene>
    <name evidence="8" type="ORF">HKD32_01270</name>
</gene>
<evidence type="ECO:0000256" key="1">
    <source>
        <dbReference type="ARBA" id="ARBA00022741"/>
    </source>
</evidence>
<evidence type="ECO:0000256" key="4">
    <source>
        <dbReference type="ARBA" id="ARBA00034320"/>
    </source>
</evidence>
<evidence type="ECO:0000256" key="6">
    <source>
        <dbReference type="ARBA" id="ARBA00049117"/>
    </source>
</evidence>
<feature type="domain" description="CobW C-terminal" evidence="7">
    <location>
        <begin position="232"/>
        <end position="326"/>
    </location>
</feature>
<evidence type="ECO:0000256" key="2">
    <source>
        <dbReference type="ARBA" id="ARBA00022801"/>
    </source>
</evidence>
<dbReference type="GO" id="GO:0016787">
    <property type="term" value="F:hydrolase activity"/>
    <property type="evidence" value="ECO:0007669"/>
    <property type="project" value="UniProtKB-KW"/>
</dbReference>
<dbReference type="GO" id="GO:0005737">
    <property type="term" value="C:cytoplasm"/>
    <property type="evidence" value="ECO:0007669"/>
    <property type="project" value="TreeGrafter"/>
</dbReference>
<proteinExistence type="inferred from homology"/>
<dbReference type="InterPro" id="IPR036627">
    <property type="entry name" value="CobW-likC_sf"/>
</dbReference>
<dbReference type="InterPro" id="IPR003495">
    <property type="entry name" value="CobW/HypB/UreG_nucleotide-bd"/>
</dbReference>
<dbReference type="PANTHER" id="PTHR13748:SF62">
    <property type="entry name" value="COBW DOMAIN-CONTAINING PROTEIN"/>
    <property type="match status" value="1"/>
</dbReference>
<dbReference type="Pfam" id="PF02492">
    <property type="entry name" value="cobW"/>
    <property type="match status" value="1"/>
</dbReference>
<keyword evidence="1" id="KW-0547">Nucleotide-binding</keyword>
<reference evidence="8" key="2">
    <citation type="submission" date="2020-11" db="EMBL/GenBank/DDBJ databases">
        <title>Description of novel Gluconobacter species.</title>
        <authorList>
            <person name="Cleenwerck I."/>
            <person name="Cnockaert M."/>
            <person name="Borremans W."/>
            <person name="Wieme A.D."/>
            <person name="De Vuyst L."/>
            <person name="Vandamme P."/>
        </authorList>
    </citation>
    <scope>NUCLEOTIDE SEQUENCE</scope>
    <source>
        <strain evidence="8">R71697</strain>
    </source>
</reference>
<dbReference type="GeneID" id="81473307"/>
<dbReference type="GO" id="GO:0000166">
    <property type="term" value="F:nucleotide binding"/>
    <property type="evidence" value="ECO:0007669"/>
    <property type="project" value="UniProtKB-KW"/>
</dbReference>
<dbReference type="AlphaFoldDB" id="A0A9Q2FLA1"/>
<dbReference type="InterPro" id="IPR051316">
    <property type="entry name" value="Zinc-reg_GTPase_activator"/>
</dbReference>
<accession>A0A9Q2FLA1</accession>
<evidence type="ECO:0000313" key="8">
    <source>
        <dbReference type="EMBL" id="MBF0869488.1"/>
    </source>
</evidence>
<dbReference type="Gene3D" id="3.30.1220.10">
    <property type="entry name" value="CobW-like, C-terminal domain"/>
    <property type="match status" value="1"/>
</dbReference>
<dbReference type="InterPro" id="IPR011629">
    <property type="entry name" value="CobW-like_C"/>
</dbReference>
<dbReference type="RefSeq" id="WP_061932690.1">
    <property type="nucleotide sequence ID" value="NZ_JABCQN010000001.1"/>
</dbReference>
<dbReference type="SUPFAM" id="SSF90002">
    <property type="entry name" value="Hypothetical protein YjiA, C-terminal domain"/>
    <property type="match status" value="1"/>
</dbReference>
<comment type="catalytic activity">
    <reaction evidence="6">
        <text>GTP + H2O = GDP + phosphate + H(+)</text>
        <dbReference type="Rhea" id="RHEA:19669"/>
        <dbReference type="ChEBI" id="CHEBI:15377"/>
        <dbReference type="ChEBI" id="CHEBI:15378"/>
        <dbReference type="ChEBI" id="CHEBI:37565"/>
        <dbReference type="ChEBI" id="CHEBI:43474"/>
        <dbReference type="ChEBI" id="CHEBI:58189"/>
    </reaction>
    <physiologicalReaction direction="left-to-right" evidence="6">
        <dbReference type="Rhea" id="RHEA:19670"/>
    </physiologicalReaction>
</comment>
<dbReference type="Pfam" id="PF07683">
    <property type="entry name" value="CobW_C"/>
    <property type="match status" value="1"/>
</dbReference>
<evidence type="ECO:0000256" key="3">
    <source>
        <dbReference type="ARBA" id="ARBA00023186"/>
    </source>
</evidence>
<dbReference type="CDD" id="cd03112">
    <property type="entry name" value="CobW-like"/>
    <property type="match status" value="1"/>
</dbReference>
<evidence type="ECO:0000256" key="5">
    <source>
        <dbReference type="ARBA" id="ARBA00045658"/>
    </source>
</evidence>
<dbReference type="SMART" id="SM00833">
    <property type="entry name" value="CobW_C"/>
    <property type="match status" value="1"/>
</dbReference>
<comment type="function">
    <text evidence="5">Zinc chaperone that directly transfers zinc cofactor to target proteins, thereby activating them. Zinc is transferred from the CXCC motif in the GTPase domain to the zinc binding site in target proteins in a process requiring GTP hydrolysis.</text>
</comment>
<evidence type="ECO:0000313" key="9">
    <source>
        <dbReference type="Proteomes" id="UP000661006"/>
    </source>
</evidence>